<proteinExistence type="inferred from homology"/>
<keyword evidence="6" id="KW-0560">Oxidoreductase</keyword>
<dbReference type="GO" id="GO:0008218">
    <property type="term" value="P:bioluminescence"/>
    <property type="evidence" value="ECO:0007669"/>
    <property type="project" value="UniProtKB-KW"/>
</dbReference>
<dbReference type="InterPro" id="IPR008670">
    <property type="entry name" value="CoA_reduct_LuxC"/>
</dbReference>
<evidence type="ECO:0000256" key="1">
    <source>
        <dbReference type="ARBA" id="ARBA00003277"/>
    </source>
</evidence>
<reference evidence="9 10" key="1">
    <citation type="submission" date="2019-01" db="EMBL/GenBank/DDBJ databases">
        <title>Complete genome sequencing of Aequorivita sp. H23M31.</title>
        <authorList>
            <person name="Bae J.-W."/>
        </authorList>
    </citation>
    <scope>NUCLEOTIDE SEQUENCE [LARGE SCALE GENOMIC DNA]</scope>
    <source>
        <strain evidence="9 10">H23M31</strain>
    </source>
</reference>
<evidence type="ECO:0000256" key="8">
    <source>
        <dbReference type="ARBA" id="ARBA00049412"/>
    </source>
</evidence>
<keyword evidence="10" id="KW-1185">Reference proteome</keyword>
<protein>
    <recommendedName>
        <fullName evidence="4">long-chain-fatty-acyl-CoA reductase</fullName>
        <ecNumber evidence="4">1.2.1.50</ecNumber>
    </recommendedName>
</protein>
<comment type="catalytic activity">
    <reaction evidence="8">
        <text>a long-chain fatty aldehyde + NADP(+) + CoA = a long-chain fatty acyl-CoA + NADPH + H(+)</text>
        <dbReference type="Rhea" id="RHEA:15437"/>
        <dbReference type="ChEBI" id="CHEBI:15378"/>
        <dbReference type="ChEBI" id="CHEBI:17176"/>
        <dbReference type="ChEBI" id="CHEBI:57287"/>
        <dbReference type="ChEBI" id="CHEBI:57783"/>
        <dbReference type="ChEBI" id="CHEBI:58349"/>
        <dbReference type="ChEBI" id="CHEBI:83139"/>
        <dbReference type="EC" id="1.2.1.50"/>
    </reaction>
</comment>
<evidence type="ECO:0000313" key="10">
    <source>
        <dbReference type="Proteomes" id="UP000285517"/>
    </source>
</evidence>
<dbReference type="Proteomes" id="UP000285517">
    <property type="component" value="Chromosome"/>
</dbReference>
<evidence type="ECO:0000256" key="4">
    <source>
        <dbReference type="ARBA" id="ARBA00013020"/>
    </source>
</evidence>
<sequence>MELKQRINALTRLGNILGELSNDRAFHNLDLEFESILTKAQAENGWFTLENIKFALQNWSKTLTEENLTRWVSKYDFKSFSSENVKTVAIVMAGNVPLVGFHDFISVLITGNKVLTKLSSNDRVLLPFLSGKLIATEPDFENYIQFTEGKLKDFDAVIATGSDNTSRYFDFYFQKYPHIIRRNRNSVAVLTGNETEKELALLSDDIFRYFGLGCRNVSKLYVPQNYNFDKFFNAVYSWKEIINNHKYINNYDYNKAVYLMDSLPLLDNEFLLLKEDSAFSSPIAVVFYEKYNSDSDVLELLKEHSENLQCIVSNKPGINGIPFGKTQNPELWDYADGVDTVEFLLSLTRG</sequence>
<evidence type="ECO:0000313" key="9">
    <source>
        <dbReference type="EMBL" id="QAA80423.1"/>
    </source>
</evidence>
<organism evidence="9 10">
    <name type="scientific">Aequorivita ciconiae</name>
    <dbReference type="NCBI Taxonomy" id="2494375"/>
    <lineage>
        <taxon>Bacteria</taxon>
        <taxon>Pseudomonadati</taxon>
        <taxon>Bacteroidota</taxon>
        <taxon>Flavobacteriia</taxon>
        <taxon>Flavobacteriales</taxon>
        <taxon>Flavobacteriaceae</taxon>
        <taxon>Aequorivita</taxon>
    </lineage>
</organism>
<dbReference type="OrthoDB" id="1522941at2"/>
<dbReference type="GO" id="GO:0050062">
    <property type="term" value="F:long-chain-fatty-acyl-CoA reductase activity"/>
    <property type="evidence" value="ECO:0007669"/>
    <property type="project" value="UniProtKB-EC"/>
</dbReference>
<accession>A0A410FZL3</accession>
<dbReference type="KEGG" id="aev:EI546_01170"/>
<dbReference type="AlphaFoldDB" id="A0A410FZL3"/>
<evidence type="ECO:0000256" key="3">
    <source>
        <dbReference type="ARBA" id="ARBA00010915"/>
    </source>
</evidence>
<comment type="pathway">
    <text evidence="2">Lipid metabolism; fatty acid reduction for biolumincescence.</text>
</comment>
<evidence type="ECO:0000256" key="2">
    <source>
        <dbReference type="ARBA" id="ARBA00004908"/>
    </source>
</evidence>
<keyword evidence="5" id="KW-0521">NADP</keyword>
<dbReference type="EMBL" id="CP034951">
    <property type="protein sequence ID" value="QAA80423.1"/>
    <property type="molecule type" value="Genomic_DNA"/>
</dbReference>
<evidence type="ECO:0000256" key="5">
    <source>
        <dbReference type="ARBA" id="ARBA00022857"/>
    </source>
</evidence>
<evidence type="ECO:0000256" key="6">
    <source>
        <dbReference type="ARBA" id="ARBA00023002"/>
    </source>
</evidence>
<keyword evidence="7" id="KW-0455">Luminescence</keyword>
<dbReference type="Gene3D" id="3.40.605.10">
    <property type="entry name" value="Aldehyde Dehydrogenase, Chain A, domain 1"/>
    <property type="match status" value="1"/>
</dbReference>
<dbReference type="Pfam" id="PF05893">
    <property type="entry name" value="LuxC"/>
    <property type="match status" value="1"/>
</dbReference>
<name>A0A410FZL3_9FLAO</name>
<dbReference type="GO" id="GO:0003995">
    <property type="term" value="F:acyl-CoA dehydrogenase activity"/>
    <property type="evidence" value="ECO:0007669"/>
    <property type="project" value="InterPro"/>
</dbReference>
<comment type="similarity">
    <text evidence="3">Belongs to the LuxC family.</text>
</comment>
<dbReference type="UniPathway" id="UPA00569"/>
<dbReference type="SUPFAM" id="SSF53720">
    <property type="entry name" value="ALDH-like"/>
    <property type="match status" value="1"/>
</dbReference>
<dbReference type="InterPro" id="IPR016162">
    <property type="entry name" value="Ald_DH_N"/>
</dbReference>
<evidence type="ECO:0000256" key="7">
    <source>
        <dbReference type="ARBA" id="ARBA00023223"/>
    </source>
</evidence>
<dbReference type="EC" id="1.2.1.50" evidence="4"/>
<dbReference type="RefSeq" id="WP_128248824.1">
    <property type="nucleotide sequence ID" value="NZ_CP034951.1"/>
</dbReference>
<comment type="function">
    <text evidence="1">LuxC is the fatty acid reductase enzyme responsible for synthesis of the aldehyde substrate for the luminescent reaction catalyzed by luciferase.</text>
</comment>
<dbReference type="InterPro" id="IPR016161">
    <property type="entry name" value="Ald_DH/histidinol_DH"/>
</dbReference>
<gene>
    <name evidence="9" type="ORF">EI546_01170</name>
</gene>